<dbReference type="NCBIfam" id="NF040570">
    <property type="entry name" value="guided_TnpB"/>
    <property type="match status" value="1"/>
</dbReference>
<keyword evidence="4" id="KW-0479">Metal-binding</keyword>
<dbReference type="PANTHER" id="PTHR30405">
    <property type="entry name" value="TRANSPOSASE"/>
    <property type="match status" value="1"/>
</dbReference>
<dbReference type="EMBL" id="CADCTR010001811">
    <property type="protein sequence ID" value="CAA9313415.1"/>
    <property type="molecule type" value="Genomic_DNA"/>
</dbReference>
<evidence type="ECO:0000256" key="3">
    <source>
        <dbReference type="ARBA" id="ARBA00022578"/>
    </source>
</evidence>
<evidence type="ECO:0000256" key="2">
    <source>
        <dbReference type="ARBA" id="ARBA00011044"/>
    </source>
</evidence>
<evidence type="ECO:0000256" key="7">
    <source>
        <dbReference type="ARBA" id="ARBA00023172"/>
    </source>
</evidence>
<dbReference type="InterPro" id="IPR010095">
    <property type="entry name" value="Cas12f1-like_TNB"/>
</dbReference>
<evidence type="ECO:0000313" key="11">
    <source>
        <dbReference type="EMBL" id="CAA9313415.1"/>
    </source>
</evidence>
<feature type="domain" description="Probable transposase IS891/IS1136/IS1341" evidence="8">
    <location>
        <begin position="166"/>
        <end position="278"/>
    </location>
</feature>
<evidence type="ECO:0000256" key="6">
    <source>
        <dbReference type="ARBA" id="ARBA00023125"/>
    </source>
</evidence>
<dbReference type="AlphaFoldDB" id="A0A6J4KTD0"/>
<keyword evidence="3" id="KW-0815">Transposition</keyword>
<keyword evidence="7" id="KW-0233">DNA recombination</keyword>
<reference evidence="11" key="1">
    <citation type="submission" date="2020-02" db="EMBL/GenBank/DDBJ databases">
        <authorList>
            <person name="Meier V. D."/>
        </authorList>
    </citation>
    <scope>NUCLEOTIDE SEQUENCE</scope>
    <source>
        <strain evidence="11">AVDCRST_MAG93</strain>
    </source>
</reference>
<sequence>MRRSFRYRLYPTRQQTQAMIQLLDTHRHLYNRALAERKDAWEQDQRSVRYGDQSAQLKVDRTTNPYLAQTNFTSCQQTLRRLDKTFQAFFRRVQRGETAGYPRFKGRDRFDTVDFVVGDGCKVTGDRVYFQHIGNVRIVLHRPIDGTIKTVSFTRRADDWYLIVSCDLGAPQPAEHAGPAVGIDVGLEKFATLSTGEYVANPRFFRTDEQALARAQRRMSKHAKGTPERQYHKRIVRRIHERITNRRKDFAHKVSRRLVTAFGLIVFEDLSITRMIKNHCVAKSIADAAWNQLITYTQYKAEDAGAVCIQIDPRGTSQRCSACSAVVQKALSVRVHQCPACG</sequence>
<dbReference type="GO" id="GO:0032196">
    <property type="term" value="P:transposition"/>
    <property type="evidence" value="ECO:0007669"/>
    <property type="project" value="UniProtKB-KW"/>
</dbReference>
<evidence type="ECO:0000259" key="9">
    <source>
        <dbReference type="Pfam" id="PF07282"/>
    </source>
</evidence>
<keyword evidence="5" id="KW-0862">Zinc</keyword>
<dbReference type="Pfam" id="PF12323">
    <property type="entry name" value="HTH_OrfB_IS605"/>
    <property type="match status" value="1"/>
</dbReference>
<dbReference type="GO" id="GO:0006310">
    <property type="term" value="P:DNA recombination"/>
    <property type="evidence" value="ECO:0007669"/>
    <property type="project" value="UniProtKB-KW"/>
</dbReference>
<dbReference type="GO" id="GO:0003677">
    <property type="term" value="F:DNA binding"/>
    <property type="evidence" value="ECO:0007669"/>
    <property type="project" value="UniProtKB-KW"/>
</dbReference>
<accession>A0A6J4KTD0</accession>
<evidence type="ECO:0000259" key="10">
    <source>
        <dbReference type="Pfam" id="PF12323"/>
    </source>
</evidence>
<comment type="similarity">
    <text evidence="2">In the N-terminal section; belongs to the transposase 2 family.</text>
</comment>
<proteinExistence type="inferred from homology"/>
<evidence type="ECO:0000259" key="8">
    <source>
        <dbReference type="Pfam" id="PF01385"/>
    </source>
</evidence>
<feature type="non-terminal residue" evidence="11">
    <location>
        <position position="342"/>
    </location>
</feature>
<evidence type="ECO:0000256" key="4">
    <source>
        <dbReference type="ARBA" id="ARBA00022723"/>
    </source>
</evidence>
<protein>
    <submittedName>
        <fullName evidence="11">Transposase, IS605 OrfB family</fullName>
    </submittedName>
</protein>
<feature type="domain" description="Transposase putative helix-turn-helix" evidence="10">
    <location>
        <begin position="1"/>
        <end position="45"/>
    </location>
</feature>
<organism evidence="11">
    <name type="scientific">uncultured Chloroflexia bacterium</name>
    <dbReference type="NCBI Taxonomy" id="1672391"/>
    <lineage>
        <taxon>Bacteria</taxon>
        <taxon>Bacillati</taxon>
        <taxon>Chloroflexota</taxon>
        <taxon>Chloroflexia</taxon>
        <taxon>environmental samples</taxon>
    </lineage>
</organism>
<dbReference type="Pfam" id="PF07282">
    <property type="entry name" value="Cas12f1-like_TNB"/>
    <property type="match status" value="1"/>
</dbReference>
<dbReference type="InterPro" id="IPR051399">
    <property type="entry name" value="RNA-guided_DNA_endo/Transpos"/>
</dbReference>
<dbReference type="Pfam" id="PF01385">
    <property type="entry name" value="OrfB_IS605"/>
    <property type="match status" value="1"/>
</dbReference>
<dbReference type="InterPro" id="IPR001959">
    <property type="entry name" value="Transposase"/>
</dbReference>
<comment type="similarity">
    <text evidence="1">In the C-terminal section; belongs to the transposase 35 family.</text>
</comment>
<gene>
    <name evidence="11" type="ORF">AVDCRST_MAG93-5370</name>
</gene>
<keyword evidence="6" id="KW-0238">DNA-binding</keyword>
<dbReference type="InterPro" id="IPR021027">
    <property type="entry name" value="Transposase_put_HTH"/>
</dbReference>
<dbReference type="PANTHER" id="PTHR30405:SF11">
    <property type="entry name" value="RNA-GUIDED DNA ENDONUCLEASE RV2885C-RELATED"/>
    <property type="match status" value="1"/>
</dbReference>
<name>A0A6J4KTD0_9CHLR</name>
<dbReference type="NCBIfam" id="TIGR01766">
    <property type="entry name" value="IS200/IS605 family accessory protein TnpB-like domain"/>
    <property type="match status" value="1"/>
</dbReference>
<evidence type="ECO:0000256" key="1">
    <source>
        <dbReference type="ARBA" id="ARBA00008761"/>
    </source>
</evidence>
<evidence type="ECO:0000256" key="5">
    <source>
        <dbReference type="ARBA" id="ARBA00022833"/>
    </source>
</evidence>
<feature type="domain" description="Cas12f1-like TNB" evidence="9">
    <location>
        <begin position="290"/>
        <end position="342"/>
    </location>
</feature>
<dbReference type="GO" id="GO:0046872">
    <property type="term" value="F:metal ion binding"/>
    <property type="evidence" value="ECO:0007669"/>
    <property type="project" value="UniProtKB-KW"/>
</dbReference>